<keyword evidence="4" id="KW-1185">Reference proteome</keyword>
<dbReference type="KEGG" id="far:ABE41_012580"/>
<evidence type="ECO:0000313" key="4">
    <source>
        <dbReference type="Proteomes" id="UP000077412"/>
    </source>
</evidence>
<dbReference type="EMBL" id="CP016761">
    <property type="protein sequence ID" value="ANX12849.1"/>
    <property type="molecule type" value="Genomic_DNA"/>
</dbReference>
<keyword evidence="2" id="KW-0472">Membrane</keyword>
<dbReference type="InterPro" id="IPR014195">
    <property type="entry name" value="Spore_III_AG"/>
</dbReference>
<feature type="compositionally biased region" description="Basic and acidic residues" evidence="1">
    <location>
        <begin position="130"/>
        <end position="142"/>
    </location>
</feature>
<evidence type="ECO:0000256" key="1">
    <source>
        <dbReference type="SAM" id="MobiDB-lite"/>
    </source>
</evidence>
<keyword evidence="2" id="KW-0812">Transmembrane</keyword>
<gene>
    <name evidence="3" type="ORF">ABE41_012580</name>
</gene>
<name>A0A1B1Z679_9BACL</name>
<evidence type="ECO:0000256" key="2">
    <source>
        <dbReference type="SAM" id="Phobius"/>
    </source>
</evidence>
<proteinExistence type="predicted"/>
<feature type="region of interest" description="Disordered" evidence="1">
    <location>
        <begin position="117"/>
        <end position="142"/>
    </location>
</feature>
<evidence type="ECO:0000313" key="3">
    <source>
        <dbReference type="EMBL" id="ANX12849.1"/>
    </source>
</evidence>
<dbReference type="AlphaFoldDB" id="A0A1B1Z679"/>
<sequence length="214" mass="24222">MKHSFWEQIKKWLQLSDKAGNKQKYLLVLLLLGIALMFISKMIDSPAKNVSMQTLSNNTQSNESEAVFKDTKEVTNKNIRSYEDRYSNQLKDLLEQIQGVESVSVYVELETTERKEVATDENIQRQTTSETDKSGGKRTIEDQKTEEKIVIVQNDGKEEPIVITTEKPKIRGIAVVAQGAENLQTKAMIIDVITKVFDIGSHNVSVVPKKYEGD</sequence>
<dbReference type="RefSeq" id="WP_066290822.1">
    <property type="nucleotide sequence ID" value="NZ_CP016761.1"/>
</dbReference>
<dbReference type="NCBIfam" id="TIGR02830">
    <property type="entry name" value="spore_III_AG"/>
    <property type="match status" value="1"/>
</dbReference>
<dbReference type="Proteomes" id="UP000077412">
    <property type="component" value="Chromosome"/>
</dbReference>
<dbReference type="STRING" id="255247.ABE41_012580"/>
<keyword evidence="2" id="KW-1133">Transmembrane helix</keyword>
<dbReference type="OrthoDB" id="2381602at2"/>
<accession>A0A1B1Z679</accession>
<organism evidence="3 4">
    <name type="scientific">Fictibacillus arsenicus</name>
    <dbReference type="NCBI Taxonomy" id="255247"/>
    <lineage>
        <taxon>Bacteria</taxon>
        <taxon>Bacillati</taxon>
        <taxon>Bacillota</taxon>
        <taxon>Bacilli</taxon>
        <taxon>Bacillales</taxon>
        <taxon>Fictibacillaceae</taxon>
        <taxon>Fictibacillus</taxon>
    </lineage>
</organism>
<protein>
    <submittedName>
        <fullName evidence="3">Stage III sporulation protein AG</fullName>
    </submittedName>
</protein>
<feature type="transmembrane region" description="Helical" evidence="2">
    <location>
        <begin position="25"/>
        <end position="43"/>
    </location>
</feature>
<reference evidence="3 4" key="1">
    <citation type="submission" date="2016-08" db="EMBL/GenBank/DDBJ databases">
        <title>Complete genome sequence of Fictibacillus arsenicus G25-54, a strain with toxicity to nematodes and a potential arsenic-resistance activity.</title>
        <authorList>
            <person name="Zheng Z."/>
        </authorList>
    </citation>
    <scope>NUCLEOTIDE SEQUENCE [LARGE SCALE GENOMIC DNA]</scope>
    <source>
        <strain evidence="3 4">G25-54</strain>
    </source>
</reference>